<comment type="similarity">
    <text evidence="1">Belongs to the CdaR family.</text>
</comment>
<dbReference type="InterPro" id="IPR042070">
    <property type="entry name" value="PucR_C-HTH_sf"/>
</dbReference>
<sequence>MGIRMDEVMRQPFLEEATVVAGNDLLEKTLVEWVSVMEVPVENFIRKHEFVLSTGLGCADSSKALEEFVKDVIHSGASALTIATGKHVVEIPQSVVKLANEQGFILIEIPWKIRFSDIIQEIVQLLNDEKENERHNAEQVRQQLTDCVLNGGTLEDIISRLHEHIEMPVAISDQKQKIRANCDFDTGVIDTINGFTEGTIEKVTPPDLPFSEHPLYYHLDQYDVNNQRCYELTIYSNAKKQGYLLFMPDHPTDLTWYTMNLLEHGLTACALYFLTENAVELTEIRLKDNFVLSLAKEKQDLDAKWLSKGELLGYDLSLPYVCIVGQIRSKDNDFLPKESERDQSMQSSLHSLNYYVQKEITHASQNLNRQTMSTFDHGEIIIFLEIDHHPHQETVNHFLDMIDRRLHDQLAHTDIAWGIALHQEGFQVFNESYQEARTALDIHIEQHGFGERTFFEDTRVNRILLTMSNDTKIVDMMKETIGPLIEYDQKRETDLVHTFMTYQKYKGNVSQTSRALNLHRQSLLYRLRNIENLTKLSLIDADDSFLLELSVRLWLMHKIK</sequence>
<dbReference type="EMBL" id="PJNH01000001">
    <property type="protein sequence ID" value="PKR78422.1"/>
    <property type="molecule type" value="Genomic_DNA"/>
</dbReference>
<evidence type="ECO:0000256" key="1">
    <source>
        <dbReference type="ARBA" id="ARBA00006754"/>
    </source>
</evidence>
<evidence type="ECO:0000259" key="2">
    <source>
        <dbReference type="Pfam" id="PF07905"/>
    </source>
</evidence>
<evidence type="ECO:0000313" key="6">
    <source>
        <dbReference type="Proteomes" id="UP000243524"/>
    </source>
</evidence>
<feature type="domain" description="Purine catabolism PurC-like" evidence="2">
    <location>
        <begin position="7"/>
        <end position="126"/>
    </location>
</feature>
<evidence type="ECO:0000313" key="5">
    <source>
        <dbReference type="EMBL" id="PKR78422.1"/>
    </source>
</evidence>
<organism evidence="5 6">
    <name type="scientific">Halalkalibacillus sediminis</name>
    <dbReference type="NCBI Taxonomy" id="2018042"/>
    <lineage>
        <taxon>Bacteria</taxon>
        <taxon>Bacillati</taxon>
        <taxon>Bacillota</taxon>
        <taxon>Bacilli</taxon>
        <taxon>Bacillales</taxon>
        <taxon>Bacillaceae</taxon>
        <taxon>Halalkalibacillus</taxon>
    </lineage>
</organism>
<dbReference type="InterPro" id="IPR012914">
    <property type="entry name" value="PucR_dom"/>
</dbReference>
<proteinExistence type="inferred from homology"/>
<dbReference type="Pfam" id="PF17853">
    <property type="entry name" value="GGDEF_2"/>
    <property type="match status" value="1"/>
</dbReference>
<keyword evidence="6" id="KW-1185">Reference proteome</keyword>
<dbReference type="OrthoDB" id="142218at2"/>
<dbReference type="Pfam" id="PF13556">
    <property type="entry name" value="HTH_30"/>
    <property type="match status" value="1"/>
</dbReference>
<feature type="domain" description="CdaR GGDEF-like" evidence="4">
    <location>
        <begin position="304"/>
        <end position="442"/>
    </location>
</feature>
<evidence type="ECO:0000259" key="4">
    <source>
        <dbReference type="Pfam" id="PF17853"/>
    </source>
</evidence>
<accession>A0A2I0QVQ9</accession>
<dbReference type="Gene3D" id="1.10.10.2840">
    <property type="entry name" value="PucR C-terminal helix-turn-helix domain"/>
    <property type="match status" value="1"/>
</dbReference>
<dbReference type="RefSeq" id="WP_101330166.1">
    <property type="nucleotide sequence ID" value="NZ_PJNH01000001.1"/>
</dbReference>
<gene>
    <name evidence="5" type="ORF">CEY16_01300</name>
</gene>
<dbReference type="InterPro" id="IPR025736">
    <property type="entry name" value="PucR_C-HTH_dom"/>
</dbReference>
<dbReference type="AlphaFoldDB" id="A0A2I0QVQ9"/>
<reference evidence="5 6" key="1">
    <citation type="submission" date="2017-06" db="EMBL/GenBank/DDBJ databases">
        <title>the draft geome sequence of Illustriluteabacillus marina B3227.</title>
        <authorList>
            <person name="He R.-H."/>
            <person name="Du Z.-J."/>
        </authorList>
    </citation>
    <scope>NUCLEOTIDE SEQUENCE [LARGE SCALE GENOMIC DNA]</scope>
    <source>
        <strain evidence="5 6">B3227</strain>
    </source>
</reference>
<dbReference type="PANTHER" id="PTHR33744:SF1">
    <property type="entry name" value="DNA-BINDING TRANSCRIPTIONAL ACTIVATOR ADER"/>
    <property type="match status" value="1"/>
</dbReference>
<feature type="domain" description="PucR C-terminal helix-turn-helix" evidence="3">
    <location>
        <begin position="495"/>
        <end position="552"/>
    </location>
</feature>
<dbReference type="Pfam" id="PF07905">
    <property type="entry name" value="PucR"/>
    <property type="match status" value="1"/>
</dbReference>
<dbReference type="Proteomes" id="UP000243524">
    <property type="component" value="Unassembled WGS sequence"/>
</dbReference>
<comment type="caution">
    <text evidence="5">The sequence shown here is derived from an EMBL/GenBank/DDBJ whole genome shotgun (WGS) entry which is preliminary data.</text>
</comment>
<dbReference type="InterPro" id="IPR041522">
    <property type="entry name" value="CdaR_GGDEF"/>
</dbReference>
<evidence type="ECO:0000259" key="3">
    <source>
        <dbReference type="Pfam" id="PF13556"/>
    </source>
</evidence>
<protein>
    <submittedName>
        <fullName evidence="5">PucR family transcriptional regulator</fullName>
    </submittedName>
</protein>
<dbReference type="PANTHER" id="PTHR33744">
    <property type="entry name" value="CARBOHYDRATE DIACID REGULATOR"/>
    <property type="match status" value="1"/>
</dbReference>
<name>A0A2I0QVQ9_9BACI</name>
<dbReference type="InterPro" id="IPR051448">
    <property type="entry name" value="CdaR-like_regulators"/>
</dbReference>